<name>A0AA88KWY0_ARTSF</name>
<reference evidence="2" key="1">
    <citation type="submission" date="2023-07" db="EMBL/GenBank/DDBJ databases">
        <title>Chromosome-level genome assembly of Artemia franciscana.</title>
        <authorList>
            <person name="Jo E."/>
        </authorList>
    </citation>
    <scope>NUCLEOTIDE SEQUENCE</scope>
    <source>
        <tissue evidence="2">Whole body</tissue>
    </source>
</reference>
<dbReference type="AlphaFoldDB" id="A0AA88KWY0"/>
<dbReference type="Proteomes" id="UP001187531">
    <property type="component" value="Unassembled WGS sequence"/>
</dbReference>
<dbReference type="EMBL" id="JAVRJZ010000021">
    <property type="protein sequence ID" value="KAK2705116.1"/>
    <property type="molecule type" value="Genomic_DNA"/>
</dbReference>
<protein>
    <submittedName>
        <fullName evidence="2">Uncharacterized protein</fullName>
    </submittedName>
</protein>
<comment type="caution">
    <text evidence="2">The sequence shown here is derived from an EMBL/GenBank/DDBJ whole genome shotgun (WGS) entry which is preliminary data.</text>
</comment>
<sequence>MEKEKRDAQFAERINKFEKEEIKMIHQEARIISLDEAIAEEEWKIEGLKNELQKYSKQERMMEQNKRNEIELHKAKKKERRTAITHQKPIHTFKERRK</sequence>
<accession>A0AA88KWY0</accession>
<keyword evidence="3" id="KW-1185">Reference proteome</keyword>
<feature type="region of interest" description="Disordered" evidence="1">
    <location>
        <begin position="73"/>
        <end position="98"/>
    </location>
</feature>
<evidence type="ECO:0000256" key="1">
    <source>
        <dbReference type="SAM" id="MobiDB-lite"/>
    </source>
</evidence>
<organism evidence="2 3">
    <name type="scientific">Artemia franciscana</name>
    <name type="common">Brine shrimp</name>
    <name type="synonym">Artemia sanfranciscana</name>
    <dbReference type="NCBI Taxonomy" id="6661"/>
    <lineage>
        <taxon>Eukaryota</taxon>
        <taxon>Metazoa</taxon>
        <taxon>Ecdysozoa</taxon>
        <taxon>Arthropoda</taxon>
        <taxon>Crustacea</taxon>
        <taxon>Branchiopoda</taxon>
        <taxon>Anostraca</taxon>
        <taxon>Artemiidae</taxon>
        <taxon>Artemia</taxon>
    </lineage>
</organism>
<feature type="compositionally biased region" description="Basic residues" evidence="1">
    <location>
        <begin position="88"/>
        <end position="98"/>
    </location>
</feature>
<evidence type="ECO:0000313" key="2">
    <source>
        <dbReference type="EMBL" id="KAK2705116.1"/>
    </source>
</evidence>
<evidence type="ECO:0000313" key="3">
    <source>
        <dbReference type="Proteomes" id="UP001187531"/>
    </source>
</evidence>
<gene>
    <name evidence="2" type="ORF">QYM36_017228</name>
</gene>
<proteinExistence type="predicted"/>